<gene>
    <name evidence="3" type="ORF">PPAR1163_LOCUS11359</name>
</gene>
<keyword evidence="2" id="KW-1133">Transmembrane helix</keyword>
<protein>
    <submittedName>
        <fullName evidence="3">Uncharacterized protein</fullName>
    </submittedName>
</protein>
<feature type="transmembrane region" description="Helical" evidence="2">
    <location>
        <begin position="40"/>
        <end position="62"/>
    </location>
</feature>
<feature type="region of interest" description="Disordered" evidence="1">
    <location>
        <begin position="71"/>
        <end position="131"/>
    </location>
</feature>
<proteinExistence type="predicted"/>
<name>A0A7S1U0C1_9STRA</name>
<sequence length="469" mass="51263">MGAEGRSGGGGNGGYGSGNGSGNGSDGGFCKSFAAWARRLWPVVLFIDIVLVCFGPAMMFHMGDHAPALRASHPHHRQESALHRAAPAGPAAVNPGYKHGDGLLQHQQKHKAAAPAVTRKGPRKASSSAPHDEKRNIVVLGAVGRPLSAAVVRYNVIHHFPAESWDCVLLTYKKESSIIEDKPEHCVVISRTEEHLGGFIRLFHESLLAGRYGEEHGHVALVLDDVLLDERTFSSDEMLRFMAHHDLHAATPLVNGVGAKWGRGESMNEVHPDRLGEALRNAHAAGSEKASPELRGIPADADASYARREAAAVAGKRYHGGRLVNAAEVFATFYTREAWGCLAELFFEENTIFHGYDACFSVHCAPKKLGRVGVHDGLMAYHMENAVPETEPPGFRDHVAAADRRRVPENFIWGLWDHAAKKGIRKKWAEKSRFFSWVHRTYHQKCASASRTIGFLLDKGSRSWLGAQG</sequence>
<evidence type="ECO:0000256" key="1">
    <source>
        <dbReference type="SAM" id="MobiDB-lite"/>
    </source>
</evidence>
<reference evidence="3" key="1">
    <citation type="submission" date="2021-01" db="EMBL/GenBank/DDBJ databases">
        <authorList>
            <person name="Corre E."/>
            <person name="Pelletier E."/>
            <person name="Niang G."/>
            <person name="Scheremetjew M."/>
            <person name="Finn R."/>
            <person name="Kale V."/>
            <person name="Holt S."/>
            <person name="Cochrane G."/>
            <person name="Meng A."/>
            <person name="Brown T."/>
            <person name="Cohen L."/>
        </authorList>
    </citation>
    <scope>NUCLEOTIDE SEQUENCE</scope>
    <source>
        <strain evidence="3">CCMP2877</strain>
    </source>
</reference>
<evidence type="ECO:0000313" key="3">
    <source>
        <dbReference type="EMBL" id="CAD9252992.1"/>
    </source>
</evidence>
<dbReference type="AlphaFoldDB" id="A0A7S1U0C1"/>
<evidence type="ECO:0000256" key="2">
    <source>
        <dbReference type="SAM" id="Phobius"/>
    </source>
</evidence>
<dbReference type="EMBL" id="HBGJ01017668">
    <property type="protein sequence ID" value="CAD9252992.1"/>
    <property type="molecule type" value="Transcribed_RNA"/>
</dbReference>
<keyword evidence="2" id="KW-0812">Transmembrane</keyword>
<organism evidence="3">
    <name type="scientific">Phaeomonas parva</name>
    <dbReference type="NCBI Taxonomy" id="124430"/>
    <lineage>
        <taxon>Eukaryota</taxon>
        <taxon>Sar</taxon>
        <taxon>Stramenopiles</taxon>
        <taxon>Ochrophyta</taxon>
        <taxon>Pinguiophyceae</taxon>
        <taxon>Pinguiochrysidales</taxon>
        <taxon>Pinguiochrysidaceae</taxon>
        <taxon>Phaeomonas</taxon>
    </lineage>
</organism>
<accession>A0A7S1U0C1</accession>
<keyword evidence="2" id="KW-0472">Membrane</keyword>